<dbReference type="RefSeq" id="WP_207296759.1">
    <property type="nucleotide sequence ID" value="NZ_CP071448.1"/>
</dbReference>
<protein>
    <submittedName>
        <fullName evidence="2">AAA family ATPase</fullName>
    </submittedName>
</protein>
<dbReference type="EMBL" id="CP071448">
    <property type="protein sequence ID" value="QSW89573.1"/>
    <property type="molecule type" value="Genomic_DNA"/>
</dbReference>
<evidence type="ECO:0000313" key="3">
    <source>
        <dbReference type="Proteomes" id="UP000663440"/>
    </source>
</evidence>
<dbReference type="PANTHER" id="PTHR43581:SF2">
    <property type="entry name" value="EXCINUCLEASE ATPASE SUBUNIT"/>
    <property type="match status" value="1"/>
</dbReference>
<dbReference type="InterPro" id="IPR041685">
    <property type="entry name" value="AAA_GajA/Old/RecF-like"/>
</dbReference>
<name>A0ABX7QGG9_9FLAO</name>
<dbReference type="Gene3D" id="3.40.50.300">
    <property type="entry name" value="P-loop containing nucleotide triphosphate hydrolases"/>
    <property type="match status" value="1"/>
</dbReference>
<organism evidence="2 3">
    <name type="scientific">Flavobacterium endoglycinae</name>
    <dbReference type="NCBI Taxonomy" id="2816357"/>
    <lineage>
        <taxon>Bacteria</taxon>
        <taxon>Pseudomonadati</taxon>
        <taxon>Bacteroidota</taxon>
        <taxon>Flavobacteriia</taxon>
        <taxon>Flavobacteriales</taxon>
        <taxon>Flavobacteriaceae</taxon>
        <taxon>Flavobacterium</taxon>
    </lineage>
</organism>
<dbReference type="PANTHER" id="PTHR43581">
    <property type="entry name" value="ATP/GTP PHOSPHATASE"/>
    <property type="match status" value="1"/>
</dbReference>
<accession>A0ABX7QGG9</accession>
<reference evidence="2 3" key="1">
    <citation type="submission" date="2021-03" db="EMBL/GenBank/DDBJ databases">
        <title>Flavobacterium kribbensis sp. nov, an endophytic bacteria, isolated from soybean.</title>
        <authorList>
            <person name="Lee J."/>
            <person name="Seo J."/>
        </authorList>
    </citation>
    <scope>NUCLEOTIDE SEQUENCE [LARGE SCALE GENOMIC DNA]</scope>
    <source>
        <strain evidence="2 3">BB8</strain>
    </source>
</reference>
<dbReference type="Proteomes" id="UP000663440">
    <property type="component" value="Chromosome"/>
</dbReference>
<evidence type="ECO:0000259" key="1">
    <source>
        <dbReference type="Pfam" id="PF13175"/>
    </source>
</evidence>
<gene>
    <name evidence="2" type="ORF">J0383_01855</name>
</gene>
<keyword evidence="3" id="KW-1185">Reference proteome</keyword>
<feature type="domain" description="Endonuclease GajA/Old nuclease/RecF-like AAA" evidence="1">
    <location>
        <begin position="180"/>
        <end position="298"/>
    </location>
</feature>
<dbReference type="SUPFAM" id="SSF52540">
    <property type="entry name" value="P-loop containing nucleoside triphosphate hydrolases"/>
    <property type="match status" value="1"/>
</dbReference>
<dbReference type="Pfam" id="PF13175">
    <property type="entry name" value="AAA_15"/>
    <property type="match status" value="1"/>
</dbReference>
<sequence length="385" mass="44139">MEKLIVKNFGPIKEAEINLTKYVVFIGDTSTGKSVLAKLISIFRDSFVILSLTESIKINIKTELKRYNINFDINSSEIKYIDEDVILCELVGDDIVLKDEDLKNNNLKAVKTKLDKLTNDSFFSKLIDFNKENFFKFSINHYLKNRNSTYVPAERILFSLVGNSLSGLLANNVALPECYKDFAAKYEVARDEIREASYQSFNLDYSYDKGIDEVLVNNAKVLLSEASSGIQSLIPLLLVIDYEIKINDVDFNYNKGLIVEEPELNLFPIKQKKLIDHLILKVSNTKHKIIMTTHSPYILSSLDTLILAKNTFDEHPDLKEEINSIVSENKWIDYDDISVYEVRNDGKVYSIKNEEFRSIDTNAIDAVSDIISEEFDKLTELRYAQ</sequence>
<dbReference type="InterPro" id="IPR051396">
    <property type="entry name" value="Bact_Antivir_Def_Nuclease"/>
</dbReference>
<evidence type="ECO:0000313" key="2">
    <source>
        <dbReference type="EMBL" id="QSW89573.1"/>
    </source>
</evidence>
<proteinExistence type="predicted"/>
<dbReference type="InterPro" id="IPR027417">
    <property type="entry name" value="P-loop_NTPase"/>
</dbReference>